<dbReference type="GO" id="GO:0046657">
    <property type="term" value="P:folic acid catabolic process"/>
    <property type="evidence" value="ECO:0007669"/>
    <property type="project" value="TreeGrafter"/>
</dbReference>
<dbReference type="InterPro" id="IPR017439">
    <property type="entry name" value="Amidohydrolase"/>
</dbReference>
<dbReference type="SUPFAM" id="SSF53187">
    <property type="entry name" value="Zn-dependent exopeptidases"/>
    <property type="match status" value="1"/>
</dbReference>
<protein>
    <submittedName>
        <fullName evidence="2">Aminobenzoyl-glutamate utilization protein B</fullName>
    </submittedName>
</protein>
<dbReference type="SUPFAM" id="SSF55031">
    <property type="entry name" value="Bacterial exopeptidase dimerisation domain"/>
    <property type="match status" value="1"/>
</dbReference>
<evidence type="ECO:0000259" key="1">
    <source>
        <dbReference type="Pfam" id="PF07687"/>
    </source>
</evidence>
<name>A0A4R6WIV6_9PROT</name>
<dbReference type="EMBL" id="SNYW01000013">
    <property type="protein sequence ID" value="TDQ78430.1"/>
    <property type="molecule type" value="Genomic_DNA"/>
</dbReference>
<dbReference type="GO" id="GO:0071713">
    <property type="term" value="F:para-aminobenzoyl-glutamate hydrolase activity"/>
    <property type="evidence" value="ECO:0007669"/>
    <property type="project" value="TreeGrafter"/>
</dbReference>
<feature type="domain" description="Peptidase M20 dimerisation" evidence="1">
    <location>
        <begin position="194"/>
        <end position="284"/>
    </location>
</feature>
<dbReference type="InterPro" id="IPR011650">
    <property type="entry name" value="Peptidase_M20_dimer"/>
</dbReference>
<dbReference type="Gene3D" id="3.30.70.360">
    <property type="match status" value="1"/>
</dbReference>
<evidence type="ECO:0000313" key="3">
    <source>
        <dbReference type="Proteomes" id="UP000295783"/>
    </source>
</evidence>
<evidence type="ECO:0000313" key="2">
    <source>
        <dbReference type="EMBL" id="TDQ78430.1"/>
    </source>
</evidence>
<gene>
    <name evidence="2" type="ORF">A8950_3478</name>
</gene>
<accession>A0A4R6WIV6</accession>
<dbReference type="AlphaFoldDB" id="A0A4R6WIV6"/>
<dbReference type="Pfam" id="PF07687">
    <property type="entry name" value="M20_dimer"/>
    <property type="match status" value="1"/>
</dbReference>
<proteinExistence type="predicted"/>
<organism evidence="2 3">
    <name type="scientific">Dongia mobilis</name>
    <dbReference type="NCBI Taxonomy" id="578943"/>
    <lineage>
        <taxon>Bacteria</taxon>
        <taxon>Pseudomonadati</taxon>
        <taxon>Pseudomonadota</taxon>
        <taxon>Alphaproteobacteria</taxon>
        <taxon>Rhodospirillales</taxon>
        <taxon>Dongiaceae</taxon>
        <taxon>Dongia</taxon>
    </lineage>
</organism>
<keyword evidence="3" id="KW-1185">Reference proteome</keyword>
<dbReference type="Proteomes" id="UP000295783">
    <property type="component" value="Unassembled WGS sequence"/>
</dbReference>
<dbReference type="OrthoDB" id="9781032at2"/>
<dbReference type="PANTHER" id="PTHR30575:SF0">
    <property type="entry name" value="XAA-ARG DIPEPTIDASE"/>
    <property type="match status" value="1"/>
</dbReference>
<dbReference type="RefSeq" id="WP_133614930.1">
    <property type="nucleotide sequence ID" value="NZ_SNYW01000013.1"/>
</dbReference>
<dbReference type="InterPro" id="IPR052030">
    <property type="entry name" value="Peptidase_M20/M20A_hydrolases"/>
</dbReference>
<dbReference type="Gene3D" id="3.40.630.10">
    <property type="entry name" value="Zn peptidases"/>
    <property type="match status" value="1"/>
</dbReference>
<dbReference type="NCBIfam" id="TIGR01891">
    <property type="entry name" value="amidohydrolases"/>
    <property type="match status" value="1"/>
</dbReference>
<dbReference type="GO" id="GO:0005737">
    <property type="term" value="C:cytoplasm"/>
    <property type="evidence" value="ECO:0007669"/>
    <property type="project" value="TreeGrafter"/>
</dbReference>
<reference evidence="2 3" key="1">
    <citation type="submission" date="2019-03" db="EMBL/GenBank/DDBJ databases">
        <title>Genomic Encyclopedia of Type Strains, Phase III (KMG-III): the genomes of soil and plant-associated and newly described type strains.</title>
        <authorList>
            <person name="Whitman W."/>
        </authorList>
    </citation>
    <scope>NUCLEOTIDE SEQUENCE [LARGE SCALE GENOMIC DNA]</scope>
    <source>
        <strain evidence="2 3">CGMCC 1.7660</strain>
    </source>
</reference>
<dbReference type="PANTHER" id="PTHR30575">
    <property type="entry name" value="PEPTIDASE M20"/>
    <property type="match status" value="1"/>
</dbReference>
<comment type="caution">
    <text evidence="2">The sequence shown here is derived from an EMBL/GenBank/DDBJ whole genome shotgun (WGS) entry which is preliminary data.</text>
</comment>
<dbReference type="GO" id="GO:0016805">
    <property type="term" value="F:dipeptidase activity"/>
    <property type="evidence" value="ECO:0007669"/>
    <property type="project" value="TreeGrafter"/>
</dbReference>
<sequence>MKADDEHKLKETADAARRHWLAIRPQIERQFQALWQLAELPNMEFRSATILADWLEEHGFTVSRHVCGIPTAFTASYRHGDGPCIALLAEYDALPGTGNMAVPRREATGLPGGHACGHNHIGPANIGAAIAAAHAMAETGIDGHILVIGCPSEEIVWGKIALLREGAFDQADAILTSHGDYQNGAVSRPCQSVVSGEFVFLGESGHGGTVRRQNALDAAELAIQSVERLRAHHFPDTAAEHVMRLGGRIPNVTPDEARVWMTTRQVDFERAEAVYQFIRGISDKAATMCGVGFREQFITATRGYLANDTLAELLQRRMDEIGPPRWSDADLAWMQELVHAIRPGERMKLDRDTRLHRVGHDLYGQDDGEASWRIPLGRVNWAVPEQVPLHNWSFAALSGHTASHAGPLMASEVLTLGTLDLIQSPATVAQAKAELARRIAGRTIGEPRIGAWHTMTEAPDSFWDATWVES</sequence>
<dbReference type="InterPro" id="IPR036264">
    <property type="entry name" value="Bact_exopeptidase_dim_dom"/>
</dbReference>